<dbReference type="AlphaFoldDB" id="D7VP19"/>
<comment type="caution">
    <text evidence="3">The sequence shown here is derived from an EMBL/GenBank/DDBJ whole genome shotgun (WGS) entry which is preliminary data.</text>
</comment>
<dbReference type="SMART" id="SM01324">
    <property type="entry name" value="YARHG"/>
    <property type="match status" value="1"/>
</dbReference>
<feature type="domain" description="YARHG" evidence="2">
    <location>
        <begin position="298"/>
        <end position="376"/>
    </location>
</feature>
<organism evidence="3 4">
    <name type="scientific">Sphingobacterium spiritivorum ATCC 33861</name>
    <dbReference type="NCBI Taxonomy" id="525373"/>
    <lineage>
        <taxon>Bacteria</taxon>
        <taxon>Pseudomonadati</taxon>
        <taxon>Bacteroidota</taxon>
        <taxon>Sphingobacteriia</taxon>
        <taxon>Sphingobacteriales</taxon>
        <taxon>Sphingobacteriaceae</taxon>
        <taxon>Sphingobacterium</taxon>
    </lineage>
</organism>
<dbReference type="InterPro" id="IPR038434">
    <property type="entry name" value="YARHG_sf"/>
</dbReference>
<dbReference type="STRING" id="525373.HMPREF0766_12739"/>
<protein>
    <recommendedName>
        <fullName evidence="2">YARHG domain-containing protein</fullName>
    </recommendedName>
</protein>
<proteinExistence type="predicted"/>
<sequence length="376" mass="43820">MIVKYAILMKNFLLILSLLLCFTAYSYANDGAFFARGNQLVPIHETDISVRKEILTIRKVGDRQVHITVYYEFENPVEDKKITVGFEAMSPSGDVDGTPKNGFHPYMRDFTVKLNNQDLPYKVAYVYDSLYVNNGKIVSEPLDKIKKEIDNVNEVGFNYVYYFEAPFRKGKNSIQHTYTYDLSGSIDYQYYLEYVLTAARRWANKQIDDFTLIVDMGDVTEFNIHKTFFDKKEDWQIKGWGKTKEVEALPSSVHESDQIRFTIRQGTLVFHKTNFAPAGELYLSAENYFPPGESFDSKTDVLPFAVYAQDRILKAKDETSKKILRNLPFARRGYVFKSKDLRDYYSNIDWYAADPKYIPKPKDLTPEEQKWLKELK</sequence>
<dbReference type="EMBL" id="ACHA02000011">
    <property type="protein sequence ID" value="EFK57666.1"/>
    <property type="molecule type" value="Genomic_DNA"/>
</dbReference>
<evidence type="ECO:0000313" key="4">
    <source>
        <dbReference type="Proteomes" id="UP000006258"/>
    </source>
</evidence>
<dbReference type="HOGENOM" id="CLU_705559_0_0_10"/>
<evidence type="ECO:0000259" key="2">
    <source>
        <dbReference type="SMART" id="SM01324"/>
    </source>
</evidence>
<gene>
    <name evidence="3" type="ORF">HMPREF0766_12739</name>
</gene>
<reference evidence="3" key="1">
    <citation type="submission" date="2010-07" db="EMBL/GenBank/DDBJ databases">
        <authorList>
            <person name="Muzny D."/>
            <person name="Qin X."/>
            <person name="Buhay C."/>
            <person name="Dugan-Rocha S."/>
            <person name="Ding Y."/>
            <person name="Chen G."/>
            <person name="Hawes A."/>
            <person name="Holder M."/>
            <person name="Jhangiani S."/>
            <person name="Johnson A."/>
            <person name="Khan Z."/>
            <person name="Li Z."/>
            <person name="Liu W."/>
            <person name="Liu X."/>
            <person name="Perez L."/>
            <person name="Shen H."/>
            <person name="Wang Q."/>
            <person name="Watt J."/>
            <person name="Xi L."/>
            <person name="Xin Y."/>
            <person name="Zhou J."/>
            <person name="Deng J."/>
            <person name="Jiang H."/>
            <person name="Liu Y."/>
            <person name="Qu J."/>
            <person name="Song X.-Z."/>
            <person name="Zhang L."/>
            <person name="Villasana D."/>
            <person name="Johnson A."/>
            <person name="Liu J."/>
            <person name="Liyanage D."/>
            <person name="Lorensuhewa L."/>
            <person name="Robinson T."/>
            <person name="Song A."/>
            <person name="Song B.-B."/>
            <person name="Dinh H."/>
            <person name="Thornton R."/>
            <person name="Coyle M."/>
            <person name="Francisco L."/>
            <person name="Jackson L."/>
            <person name="Javaid M."/>
            <person name="Korchina V."/>
            <person name="Kovar C."/>
            <person name="Mata R."/>
            <person name="Mathew T."/>
            <person name="Ngo R."/>
            <person name="Nguyen L."/>
            <person name="Nguyen N."/>
            <person name="Okwuonu G."/>
            <person name="Ongeri F."/>
            <person name="Pham C."/>
            <person name="Simmons D."/>
            <person name="Wilczek-Boney K."/>
            <person name="Hale W."/>
            <person name="Jakkamsetti A."/>
            <person name="Pham P."/>
            <person name="Ruth R."/>
            <person name="San Lucas F."/>
            <person name="Warren J."/>
            <person name="Zhang J."/>
            <person name="Zhao Z."/>
            <person name="Zhou C."/>
            <person name="Zhu D."/>
            <person name="Lee S."/>
            <person name="Bess C."/>
            <person name="Blankenburg K."/>
            <person name="Forbes L."/>
            <person name="Fu Q."/>
            <person name="Gubbala S."/>
            <person name="Hirani K."/>
            <person name="Jayaseelan J.C."/>
            <person name="Lara F."/>
            <person name="Munidasa M."/>
            <person name="Palculict T."/>
            <person name="Patil S."/>
            <person name="Pu L.-L."/>
            <person name="Saada N."/>
            <person name="Tang L."/>
            <person name="Weissenberger G."/>
            <person name="Zhu Y."/>
            <person name="Hemphill L."/>
            <person name="Shang Y."/>
            <person name="Youmans B."/>
            <person name="Ayvaz T."/>
            <person name="Ross M."/>
            <person name="Santibanez J."/>
            <person name="Aqrawi P."/>
            <person name="Gross S."/>
            <person name="Joshi V."/>
            <person name="Fowler G."/>
            <person name="Nazareth L."/>
            <person name="Reid J."/>
            <person name="Worley K."/>
            <person name="Petrosino J."/>
            <person name="Highlander S."/>
            <person name="Gibbs R."/>
        </authorList>
    </citation>
    <scope>NUCLEOTIDE SEQUENCE [LARGE SCALE GENOMIC DNA]</scope>
    <source>
        <strain evidence="3">ATCC 33861</strain>
    </source>
</reference>
<feature type="chain" id="PRO_5003107183" description="YARHG domain-containing protein" evidence="1">
    <location>
        <begin position="29"/>
        <end position="376"/>
    </location>
</feature>
<keyword evidence="1" id="KW-0732">Signal</keyword>
<keyword evidence="4" id="KW-1185">Reference proteome</keyword>
<accession>D7VP19</accession>
<feature type="signal peptide" evidence="1">
    <location>
        <begin position="1"/>
        <end position="28"/>
    </location>
</feature>
<dbReference type="Proteomes" id="UP000006258">
    <property type="component" value="Unassembled WGS sequence"/>
</dbReference>
<dbReference type="Gene3D" id="2.60.40.3680">
    <property type="match status" value="1"/>
</dbReference>
<dbReference type="Gene3D" id="1.20.58.1690">
    <property type="match status" value="1"/>
</dbReference>
<name>D7VP19_SPHSI</name>
<evidence type="ECO:0000313" key="3">
    <source>
        <dbReference type="EMBL" id="EFK57666.1"/>
    </source>
</evidence>
<dbReference type="InterPro" id="IPR025582">
    <property type="entry name" value="YARHG_dom"/>
</dbReference>
<dbReference type="Pfam" id="PF13308">
    <property type="entry name" value="YARHG"/>
    <property type="match status" value="1"/>
</dbReference>
<evidence type="ECO:0000256" key="1">
    <source>
        <dbReference type="SAM" id="SignalP"/>
    </source>
</evidence>
<dbReference type="eggNOG" id="ENOG502ZAP3">
    <property type="taxonomic scope" value="Bacteria"/>
</dbReference>